<sequence>MHNLETSSYEDLFLGTSHGLSAIDPQVVRAVTGREGSNACVWSEYPRDSYYLLKNSMRVQKPSRVIYELDPTYWLNKDQDTFHSTKLFHYMSWSWVKVEYFFAKILSTDFRIALFPWFNYQLQWQASLENVEQKQTYNYKNYGLETFDLPYEVLKEDGFLYLKDTKANKSKNMTLWDETKVQTNALRYFQNIVTYCKENQIELIVFTAPVSQETLNLYPESFQEANRYFTTLMNHYGLRYYNFNYIELEGFDNSLAGFTDYDGHMLGETARSFSKHLGEYLK</sequence>
<gene>
    <name evidence="1" type="ORF">SDC9_130781</name>
</gene>
<evidence type="ECO:0008006" key="2">
    <source>
        <dbReference type="Google" id="ProtNLM"/>
    </source>
</evidence>
<name>A0A645D501_9ZZZZ</name>
<evidence type="ECO:0000313" key="1">
    <source>
        <dbReference type="EMBL" id="MPM83712.1"/>
    </source>
</evidence>
<organism evidence="1">
    <name type="scientific">bioreactor metagenome</name>
    <dbReference type="NCBI Taxonomy" id="1076179"/>
    <lineage>
        <taxon>unclassified sequences</taxon>
        <taxon>metagenomes</taxon>
        <taxon>ecological metagenomes</taxon>
    </lineage>
</organism>
<proteinExistence type="predicted"/>
<dbReference type="EMBL" id="VSSQ01032449">
    <property type="protein sequence ID" value="MPM83712.1"/>
    <property type="molecule type" value="Genomic_DNA"/>
</dbReference>
<comment type="caution">
    <text evidence="1">The sequence shown here is derived from an EMBL/GenBank/DDBJ whole genome shotgun (WGS) entry which is preliminary data.</text>
</comment>
<accession>A0A645D501</accession>
<reference evidence="1" key="1">
    <citation type="submission" date="2019-08" db="EMBL/GenBank/DDBJ databases">
        <authorList>
            <person name="Kucharzyk K."/>
            <person name="Murdoch R.W."/>
            <person name="Higgins S."/>
            <person name="Loffler F."/>
        </authorList>
    </citation>
    <scope>NUCLEOTIDE SEQUENCE</scope>
</reference>
<protein>
    <recommendedName>
        <fullName evidence="2">SGNH/GDSL hydrolase family protein</fullName>
    </recommendedName>
</protein>
<dbReference type="AlphaFoldDB" id="A0A645D501"/>